<dbReference type="KEGG" id="cate:C2869_18260"/>
<dbReference type="OrthoDB" id="6386106at2"/>
<keyword evidence="4" id="KW-1185">Reference proteome</keyword>
<name>A0A2S0VVJ1_9ALTE</name>
<feature type="region of interest" description="Disordered" evidence="1">
    <location>
        <begin position="32"/>
        <end position="64"/>
    </location>
</feature>
<sequence length="218" mass="24206">MSQFKTSTLIATLACALMTGCSSTADTQANKQTVNKQQKQQAKNKADNKKKQVAKKQQNNKKAKNLLAYANPGFEQAIDPKILITRKDKGQENKAEFGLMKEAAKSGKQGLAISLEAGSMKLQYGIWRLRNQIDPSKKYRFAIDANLVKGHAVMFNQAAGSHWKRAEIKNQDGWQVVSTVIEGEHLKKGKPLAFHIDTIKGKEPGVVLVDNVRLFEIQ</sequence>
<keyword evidence="2" id="KW-0732">Signal</keyword>
<evidence type="ECO:0000256" key="1">
    <source>
        <dbReference type="SAM" id="MobiDB-lite"/>
    </source>
</evidence>
<feature type="chain" id="PRO_5015652516" evidence="2">
    <location>
        <begin position="25"/>
        <end position="218"/>
    </location>
</feature>
<feature type="signal peptide" evidence="2">
    <location>
        <begin position="1"/>
        <end position="24"/>
    </location>
</feature>
<proteinExistence type="predicted"/>
<dbReference type="RefSeq" id="WP_108604300.1">
    <property type="nucleotide sequence ID" value="NZ_CP026604.1"/>
</dbReference>
<gene>
    <name evidence="3" type="ORF">C2869_18260</name>
</gene>
<evidence type="ECO:0000313" key="3">
    <source>
        <dbReference type="EMBL" id="AWB68236.1"/>
    </source>
</evidence>
<dbReference type="EMBL" id="CP026604">
    <property type="protein sequence ID" value="AWB68236.1"/>
    <property type="molecule type" value="Genomic_DNA"/>
</dbReference>
<evidence type="ECO:0000256" key="2">
    <source>
        <dbReference type="SAM" id="SignalP"/>
    </source>
</evidence>
<dbReference type="Proteomes" id="UP000244441">
    <property type="component" value="Chromosome"/>
</dbReference>
<protein>
    <submittedName>
        <fullName evidence="3">Uncharacterized protein</fullName>
    </submittedName>
</protein>
<dbReference type="PROSITE" id="PS51257">
    <property type="entry name" value="PROKAR_LIPOPROTEIN"/>
    <property type="match status" value="1"/>
</dbReference>
<organism evidence="3 4">
    <name type="scientific">Saccharobesus litoralis</name>
    <dbReference type="NCBI Taxonomy" id="2172099"/>
    <lineage>
        <taxon>Bacteria</taxon>
        <taxon>Pseudomonadati</taxon>
        <taxon>Pseudomonadota</taxon>
        <taxon>Gammaproteobacteria</taxon>
        <taxon>Alteromonadales</taxon>
        <taxon>Alteromonadaceae</taxon>
        <taxon>Saccharobesus</taxon>
    </lineage>
</organism>
<evidence type="ECO:0000313" key="4">
    <source>
        <dbReference type="Proteomes" id="UP000244441"/>
    </source>
</evidence>
<feature type="compositionally biased region" description="Basic residues" evidence="1">
    <location>
        <begin position="51"/>
        <end position="64"/>
    </location>
</feature>
<dbReference type="AlphaFoldDB" id="A0A2S0VVJ1"/>
<accession>A0A2S0VVJ1</accession>
<reference evidence="3 4" key="1">
    <citation type="submission" date="2018-01" db="EMBL/GenBank/DDBJ databases">
        <title>Genome sequence of a Cantenovulum-like bacteria.</title>
        <authorList>
            <person name="Tan W.R."/>
            <person name="Lau N.-S."/>
            <person name="Go F."/>
            <person name="Amirul A.-A.A."/>
        </authorList>
    </citation>
    <scope>NUCLEOTIDE SEQUENCE [LARGE SCALE GENOMIC DNA]</scope>
    <source>
        <strain evidence="3 4">CCB-QB4</strain>
    </source>
</reference>
<feature type="compositionally biased region" description="Low complexity" evidence="1">
    <location>
        <begin position="32"/>
        <end position="43"/>
    </location>
</feature>